<feature type="region of interest" description="Disordered" evidence="1">
    <location>
        <begin position="65"/>
        <end position="85"/>
    </location>
</feature>
<gene>
    <name evidence="2" type="ORF">CMUS01_14038</name>
</gene>
<dbReference type="Proteomes" id="UP000639643">
    <property type="component" value="Unassembled WGS sequence"/>
</dbReference>
<evidence type="ECO:0000313" key="2">
    <source>
        <dbReference type="EMBL" id="KAF6807800.1"/>
    </source>
</evidence>
<comment type="caution">
    <text evidence="2">The sequence shown here is derived from an EMBL/GenBank/DDBJ whole genome shotgun (WGS) entry which is preliminary data.</text>
</comment>
<accession>A0A8H6MTL6</accession>
<dbReference type="EMBL" id="WIGM01000959">
    <property type="protein sequence ID" value="KAF6807800.1"/>
    <property type="molecule type" value="Genomic_DNA"/>
</dbReference>
<organism evidence="2 3">
    <name type="scientific">Colletotrichum musicola</name>
    <dbReference type="NCBI Taxonomy" id="2175873"/>
    <lineage>
        <taxon>Eukaryota</taxon>
        <taxon>Fungi</taxon>
        <taxon>Dikarya</taxon>
        <taxon>Ascomycota</taxon>
        <taxon>Pezizomycotina</taxon>
        <taxon>Sordariomycetes</taxon>
        <taxon>Hypocreomycetidae</taxon>
        <taxon>Glomerellales</taxon>
        <taxon>Glomerellaceae</taxon>
        <taxon>Colletotrichum</taxon>
        <taxon>Colletotrichum orchidearum species complex</taxon>
    </lineage>
</organism>
<sequence>MPQRSGQIAPIPWRDADATQYCSEAAARTRTRTSRRGISLAAKQGGRSCSIGAADGHLACLGAAARGRRQDETDETAIGTDEKEE</sequence>
<protein>
    <submittedName>
        <fullName evidence="2">Uncharacterized protein</fullName>
    </submittedName>
</protein>
<dbReference type="AlphaFoldDB" id="A0A8H6MTL6"/>
<evidence type="ECO:0000313" key="3">
    <source>
        <dbReference type="Proteomes" id="UP000639643"/>
    </source>
</evidence>
<proteinExistence type="predicted"/>
<name>A0A8H6MTL6_9PEZI</name>
<evidence type="ECO:0000256" key="1">
    <source>
        <dbReference type="SAM" id="MobiDB-lite"/>
    </source>
</evidence>
<keyword evidence="3" id="KW-1185">Reference proteome</keyword>
<reference evidence="2" key="1">
    <citation type="journal article" date="2020" name="Phytopathology">
        <title>Genome Sequence Resources of Colletotrichum truncatum, C. plurivorum, C. musicola, and C. sojae: Four Species Pathogenic to Soybean (Glycine max).</title>
        <authorList>
            <person name="Rogerio F."/>
            <person name="Boufleur T.R."/>
            <person name="Ciampi-Guillardi M."/>
            <person name="Sukno S.A."/>
            <person name="Thon M.R."/>
            <person name="Massola Junior N.S."/>
            <person name="Baroncelli R."/>
        </authorList>
    </citation>
    <scope>NUCLEOTIDE SEQUENCE</scope>
    <source>
        <strain evidence="2">LFN0074</strain>
    </source>
</reference>